<dbReference type="RefSeq" id="WP_400352015.1">
    <property type="nucleotide sequence ID" value="NZ_JBIXLA010000001.1"/>
</dbReference>
<proteinExistence type="inferred from homology"/>
<feature type="domain" description="Thioredoxin" evidence="9">
    <location>
        <begin position="6"/>
        <end position="158"/>
    </location>
</feature>
<dbReference type="PANTHER" id="PTHR35891:SF2">
    <property type="entry name" value="THIOL:DISULFIDE INTERCHANGE PROTEIN DSBA"/>
    <property type="match status" value="1"/>
</dbReference>
<organism evidence="10 11">
    <name type="scientific">Pectobacterium jejuense</name>
    <dbReference type="NCBI Taxonomy" id="2974022"/>
    <lineage>
        <taxon>Bacteria</taxon>
        <taxon>Pseudomonadati</taxon>
        <taxon>Pseudomonadota</taxon>
        <taxon>Gammaproteobacteria</taxon>
        <taxon>Enterobacterales</taxon>
        <taxon>Pectobacteriaceae</taxon>
        <taxon>Pectobacterium</taxon>
    </lineage>
</organism>
<evidence type="ECO:0000256" key="6">
    <source>
        <dbReference type="ARBA" id="ARBA00023284"/>
    </source>
</evidence>
<keyword evidence="3 8" id="KW-0732">Signal</keyword>
<keyword evidence="4 7" id="KW-0574">Periplasm</keyword>
<evidence type="ECO:0000313" key="10">
    <source>
        <dbReference type="EMBL" id="MFJ5511174.1"/>
    </source>
</evidence>
<keyword evidence="5 7" id="KW-1015">Disulfide bond</keyword>
<evidence type="ECO:0000259" key="9">
    <source>
        <dbReference type="PROSITE" id="PS51352"/>
    </source>
</evidence>
<comment type="subcellular location">
    <subcellularLocation>
        <location evidence="1 7">Periplasm</location>
    </subcellularLocation>
</comment>
<evidence type="ECO:0000256" key="4">
    <source>
        <dbReference type="ARBA" id="ARBA00022764"/>
    </source>
</evidence>
<comment type="similarity">
    <text evidence="2">Belongs to the thioredoxin family. DsbA subfamily.</text>
</comment>
<comment type="caution">
    <text evidence="10">The sequence shown here is derived from an EMBL/GenBank/DDBJ whole genome shotgun (WGS) entry which is preliminary data.</text>
</comment>
<dbReference type="PIRSF" id="PIRSF001488">
    <property type="entry name" value="Tdi_protein"/>
    <property type="match status" value="1"/>
</dbReference>
<feature type="chain" id="PRO_5046363254" description="Thiol:disulfide interchange protein" evidence="8">
    <location>
        <begin position="20"/>
        <end position="207"/>
    </location>
</feature>
<evidence type="ECO:0000256" key="3">
    <source>
        <dbReference type="ARBA" id="ARBA00022729"/>
    </source>
</evidence>
<dbReference type="PROSITE" id="PS00194">
    <property type="entry name" value="THIOREDOXIN_1"/>
    <property type="match status" value="1"/>
</dbReference>
<dbReference type="Pfam" id="PF01323">
    <property type="entry name" value="DSBA"/>
    <property type="match status" value="1"/>
</dbReference>
<evidence type="ECO:0000256" key="5">
    <source>
        <dbReference type="ARBA" id="ARBA00023157"/>
    </source>
</evidence>
<feature type="signal peptide" evidence="8">
    <location>
        <begin position="1"/>
        <end position="19"/>
    </location>
</feature>
<evidence type="ECO:0000313" key="11">
    <source>
        <dbReference type="Proteomes" id="UP001617702"/>
    </source>
</evidence>
<dbReference type="CDD" id="cd03019">
    <property type="entry name" value="DsbA_DsbA"/>
    <property type="match status" value="1"/>
</dbReference>
<dbReference type="InterPro" id="IPR013766">
    <property type="entry name" value="Thioredoxin_domain"/>
</dbReference>
<accession>A0ABW8GQS8</accession>
<dbReference type="InterPro" id="IPR023205">
    <property type="entry name" value="DsbA/DsbL"/>
</dbReference>
<dbReference type="PANTHER" id="PTHR35891">
    <property type="entry name" value="THIOL:DISULFIDE INTERCHANGE PROTEIN DSBA"/>
    <property type="match status" value="1"/>
</dbReference>
<gene>
    <name evidence="10" type="primary">dsbA</name>
    <name evidence="10" type="ORF">ACIPUH_00010</name>
</gene>
<dbReference type="InterPro" id="IPR017937">
    <property type="entry name" value="Thioredoxin_CS"/>
</dbReference>
<evidence type="ECO:0000256" key="2">
    <source>
        <dbReference type="ARBA" id="ARBA00005791"/>
    </source>
</evidence>
<dbReference type="InterPro" id="IPR050824">
    <property type="entry name" value="Thiol_disulfide_DsbA"/>
</dbReference>
<reference evidence="10 11" key="1">
    <citation type="submission" date="2024-10" db="EMBL/GenBank/DDBJ databases">
        <authorList>
            <person name="Lu C.-H."/>
        </authorList>
    </citation>
    <scope>NUCLEOTIDE SEQUENCE [LARGE SCALE GENOMIC DNA]</scope>
    <source>
        <strain evidence="10 11">22LXZD03-01</strain>
    </source>
</reference>
<dbReference type="Gene3D" id="3.40.30.10">
    <property type="entry name" value="Glutaredoxin"/>
    <property type="match status" value="1"/>
</dbReference>
<protein>
    <recommendedName>
        <fullName evidence="7">Thiol:disulfide interchange protein</fullName>
    </recommendedName>
</protein>
<dbReference type="InterPro" id="IPR001853">
    <property type="entry name" value="DSBA-like_thioredoxin_dom"/>
</dbReference>
<dbReference type="SUPFAM" id="SSF52833">
    <property type="entry name" value="Thioredoxin-like"/>
    <property type="match status" value="1"/>
</dbReference>
<dbReference type="PROSITE" id="PS51352">
    <property type="entry name" value="THIOREDOXIN_2"/>
    <property type="match status" value="1"/>
</dbReference>
<dbReference type="EMBL" id="JBIXLB010000001">
    <property type="protein sequence ID" value="MFJ5511174.1"/>
    <property type="molecule type" value="Genomic_DNA"/>
</dbReference>
<name>A0ABW8GQS8_9GAMM</name>
<dbReference type="Proteomes" id="UP001617702">
    <property type="component" value="Unassembled WGS sequence"/>
</dbReference>
<keyword evidence="6" id="KW-0676">Redox-active center</keyword>
<evidence type="ECO:0000256" key="7">
    <source>
        <dbReference type="PIRNR" id="PIRNR001488"/>
    </source>
</evidence>
<evidence type="ECO:0000256" key="1">
    <source>
        <dbReference type="ARBA" id="ARBA00004418"/>
    </source>
</evidence>
<dbReference type="NCBIfam" id="NF008198">
    <property type="entry name" value="PRK10954.1"/>
    <property type="match status" value="1"/>
</dbReference>
<keyword evidence="11" id="KW-1185">Reference proteome</keyword>
<sequence length="207" mass="23024">MKILFAAFTWAFLTASANATQFNEGKQYVALNKTVPDAPEVMEFFSFNCPHCYQFEQVIHVSEKVAEKLPENTKIVKYHVEFLPPLGKELTQAWAVAMALGVEDKITSPMFEAVQKERRIQSIDDIRGVFISVGVKAEDFDGAWSSFAVKALVAKQEKAAADVELSGVPAMFVKGQYQLNSQGMDTSSLDNFVKEYSATVSYLVESK</sequence>
<evidence type="ECO:0000256" key="8">
    <source>
        <dbReference type="SAM" id="SignalP"/>
    </source>
</evidence>
<dbReference type="InterPro" id="IPR036249">
    <property type="entry name" value="Thioredoxin-like_sf"/>
</dbReference>